<gene>
    <name evidence="10" type="ORF">F964_03367</name>
</gene>
<evidence type="ECO:0000256" key="4">
    <source>
        <dbReference type="ARBA" id="ARBA00022833"/>
    </source>
</evidence>
<keyword evidence="1 6" id="KW-0645">Protease</keyword>
<reference evidence="10 11" key="1">
    <citation type="submission" date="2013-02" db="EMBL/GenBank/DDBJ databases">
        <title>The Genome Sequence of Acinetobacter guillouiae NIPH 991.</title>
        <authorList>
            <consortium name="The Broad Institute Genome Sequencing Platform"/>
            <consortium name="The Broad Institute Genome Sequencing Center for Infectious Disease"/>
            <person name="Cerqueira G."/>
            <person name="Feldgarden M."/>
            <person name="Courvalin P."/>
            <person name="Perichon B."/>
            <person name="Grillot-Courvalin C."/>
            <person name="Clermont D."/>
            <person name="Rocha E."/>
            <person name="Yoon E.-J."/>
            <person name="Nemec A."/>
            <person name="Walker B."/>
            <person name="Young S.K."/>
            <person name="Zeng Q."/>
            <person name="Gargeya S."/>
            <person name="Fitzgerald M."/>
            <person name="Haas B."/>
            <person name="Abouelleil A."/>
            <person name="Alvarado L."/>
            <person name="Arachchi H.M."/>
            <person name="Berlin A.M."/>
            <person name="Chapman S.B."/>
            <person name="Dewar J."/>
            <person name="Goldberg J."/>
            <person name="Griggs A."/>
            <person name="Gujja S."/>
            <person name="Hansen M."/>
            <person name="Howarth C."/>
            <person name="Imamovic A."/>
            <person name="Larimer J."/>
            <person name="McCowan C."/>
            <person name="Murphy C."/>
            <person name="Neiman D."/>
            <person name="Pearson M."/>
            <person name="Priest M."/>
            <person name="Roberts A."/>
            <person name="Saif S."/>
            <person name="Shea T."/>
            <person name="Sisk P."/>
            <person name="Sykes S."/>
            <person name="Wortman J."/>
            <person name="Nusbaum C."/>
            <person name="Birren B."/>
        </authorList>
    </citation>
    <scope>NUCLEOTIDE SEQUENCE [LARGE SCALE GENOMIC DNA]</scope>
    <source>
        <strain evidence="10 11">NIPH 991</strain>
    </source>
</reference>
<feature type="binding site" evidence="6">
    <location>
        <position position="455"/>
    </location>
    <ligand>
        <name>Zn(2+)</name>
        <dbReference type="ChEBI" id="CHEBI:29105"/>
        <note>catalytic</note>
    </ligand>
</feature>
<keyword evidence="5 6" id="KW-0482">Metalloprotease</keyword>
<dbReference type="Proteomes" id="UP000013148">
    <property type="component" value="Unassembled WGS sequence"/>
</dbReference>
<evidence type="ECO:0000256" key="7">
    <source>
        <dbReference type="SAM" id="MobiDB-lite"/>
    </source>
</evidence>
<evidence type="ECO:0000259" key="9">
    <source>
        <dbReference type="PROSITE" id="PS51694"/>
    </source>
</evidence>
<protein>
    <recommendedName>
        <fullName evidence="9">Peptidase M66 domain-containing protein</fullName>
    </recommendedName>
</protein>
<organism evidence="10 11">
    <name type="scientific">Acinetobacter guillouiae NIPH 991</name>
    <dbReference type="NCBI Taxonomy" id="1217656"/>
    <lineage>
        <taxon>Bacteria</taxon>
        <taxon>Pseudomonadati</taxon>
        <taxon>Pseudomonadota</taxon>
        <taxon>Gammaproteobacteria</taxon>
        <taxon>Moraxellales</taxon>
        <taxon>Moraxellaceae</taxon>
        <taxon>Acinetobacter</taxon>
    </lineage>
</organism>
<dbReference type="PATRIC" id="fig|1217656.3.peg.3313"/>
<dbReference type="HOGENOM" id="CLU_015923_0_0_6"/>
<evidence type="ECO:0000313" key="11">
    <source>
        <dbReference type="Proteomes" id="UP000013148"/>
    </source>
</evidence>
<evidence type="ECO:0000256" key="8">
    <source>
        <dbReference type="SAM" id="SignalP"/>
    </source>
</evidence>
<dbReference type="GO" id="GO:0006508">
    <property type="term" value="P:proteolysis"/>
    <property type="evidence" value="ECO:0007669"/>
    <property type="project" value="UniProtKB-UniRule"/>
</dbReference>
<dbReference type="Gene3D" id="2.80.10.50">
    <property type="match status" value="1"/>
</dbReference>
<dbReference type="PROSITE" id="PS51694">
    <property type="entry name" value="PEPTIDASE_M66"/>
    <property type="match status" value="1"/>
</dbReference>
<accession>N8WWB1</accession>
<feature type="binding site" evidence="6">
    <location>
        <position position="451"/>
    </location>
    <ligand>
        <name>Zn(2+)</name>
        <dbReference type="ChEBI" id="CHEBI:29105"/>
        <note>catalytic</note>
    </ligand>
</feature>
<evidence type="ECO:0000256" key="5">
    <source>
        <dbReference type="ARBA" id="ARBA00023049"/>
    </source>
</evidence>
<dbReference type="PANTHER" id="PTHR39540">
    <property type="match status" value="1"/>
</dbReference>
<dbReference type="Pfam" id="PF00652">
    <property type="entry name" value="Ricin_B_lectin"/>
    <property type="match status" value="1"/>
</dbReference>
<dbReference type="InterPro" id="IPR051256">
    <property type="entry name" value="Dictomallein"/>
</dbReference>
<comment type="caution">
    <text evidence="10">The sequence shown here is derived from an EMBL/GenBank/DDBJ whole genome shotgun (WGS) entry which is preliminary data.</text>
</comment>
<feature type="active site" evidence="6">
    <location>
        <position position="452"/>
    </location>
</feature>
<dbReference type="PROSITE" id="PS51257">
    <property type="entry name" value="PROKAR_LIPOPROTEIN"/>
    <property type="match status" value="1"/>
</dbReference>
<feature type="domain" description="Peptidase M66" evidence="9">
    <location>
        <begin position="299"/>
        <end position="560"/>
    </location>
</feature>
<feature type="compositionally biased region" description="Polar residues" evidence="7">
    <location>
        <begin position="25"/>
        <end position="42"/>
    </location>
</feature>
<feature type="region of interest" description="Disordered" evidence="7">
    <location>
        <begin position="23"/>
        <end position="134"/>
    </location>
</feature>
<feature type="compositionally biased region" description="Gly residues" evidence="7">
    <location>
        <begin position="116"/>
        <end position="125"/>
    </location>
</feature>
<feature type="binding site" evidence="6">
    <location>
        <position position="461"/>
    </location>
    <ligand>
        <name>Zn(2+)</name>
        <dbReference type="ChEBI" id="CHEBI:29105"/>
        <note>catalytic</note>
    </ligand>
</feature>
<dbReference type="GO" id="GO:0046872">
    <property type="term" value="F:metal ion binding"/>
    <property type="evidence" value="ECO:0007669"/>
    <property type="project" value="UniProtKB-UniRule"/>
</dbReference>
<dbReference type="InterPro" id="IPR019503">
    <property type="entry name" value="Peptidase_M66_dom"/>
</dbReference>
<keyword evidence="4 6" id="KW-0862">Zinc</keyword>
<dbReference type="EMBL" id="APPJ01000012">
    <property type="protein sequence ID" value="ENV16432.1"/>
    <property type="molecule type" value="Genomic_DNA"/>
</dbReference>
<dbReference type="InterPro" id="IPR022218">
    <property type="entry name" value="TagA_dom"/>
</dbReference>
<dbReference type="eggNOG" id="ENOG502Z7RH">
    <property type="taxonomic scope" value="Bacteria"/>
</dbReference>
<keyword evidence="8" id="KW-0732">Signal</keyword>
<evidence type="ECO:0000256" key="3">
    <source>
        <dbReference type="ARBA" id="ARBA00022801"/>
    </source>
</evidence>
<evidence type="ECO:0000256" key="6">
    <source>
        <dbReference type="PROSITE-ProRule" id="PRU01031"/>
    </source>
</evidence>
<feature type="chain" id="PRO_5004135881" description="Peptidase M66 domain-containing protein" evidence="8">
    <location>
        <begin position="22"/>
        <end position="985"/>
    </location>
</feature>
<dbReference type="Pfam" id="PF12561">
    <property type="entry name" value="TagA"/>
    <property type="match status" value="1"/>
</dbReference>
<comment type="cofactor">
    <cofactor evidence="6">
        <name>Zn(2+)</name>
        <dbReference type="ChEBI" id="CHEBI:29105"/>
    </cofactor>
    <text evidence="6">Binds 1 zinc ion per subunit.</text>
</comment>
<dbReference type="RefSeq" id="WP_004821995.1">
    <property type="nucleotide sequence ID" value="NZ_KB849456.1"/>
</dbReference>
<name>N8WWB1_ACIGI</name>
<dbReference type="InterPro" id="IPR035992">
    <property type="entry name" value="Ricin_B-like_lectins"/>
</dbReference>
<sequence>MQLRFKYLTICTLSAMLIACGGGSDSHSTNDQPSNIPQNPGDGTNELPGDGTPETPDNGSGGSTETPPESGSGGSNGGTTEPPESGSGGSNGGTTQPPESGSGGSNGGTTQPPENGSGGSNGGTGTTPPVVEKYPEPVKNKISSSVLGFYDFNAQGGNRLLRNDLNGDFAAMLQFAQSHVVNPKNNEQDKMPRLTTQKDALLLVTPLVSMGDVDKLQAEIYQGNQLIRTVNLKEPSRLAASDQSNQDDRARVMYSKQAWSVALKWDEVRSGLSIRIIDPVNNRSGSLAGADIDFAAPGELVVQSIRLGLLTDAPKSNGHYMLLEPEKAGTDYFQTIPAAKMIVSKYDEMKLNRVMVASGVIYDSVSATNGGVYDGDMRENTAKSTFSVGINLANWGVTSSSMQSQEQPQVTQSVVIHHARGRYANGESNHGLSGGNGILTLIDSVGNEFSHEIGHHYGLGHYPGSVETSGSPTNYFWSAHHADSGWGYIAFRNKMRGNLNWGNTNLGDGSNGVPNFQNLYAYGWDAMSGGSSASSISKYTHYTGYSMWLKIQPAFDKYVWDPNSTTGYKKWNAATREMVDAQPKTPNSGNVWYNSADGNFLKPRLFSVPVYTILGGYDPVNQVGIIYPAARGNWGNVFNLPQANTTGTAASCWLNVQYANKVENIALAPQRVNSGSNANKFHINLAQSDTPQNVDLYCQKAGQQAVKLSNINIPVTTQAMAPFVSIGKEAEYSALRTLEMPQLEQALLNNKGKEVVSLDADSRLLFDSYRQFKTELSADAQTEMVRYTQQQIKLYRLNRWINAYRTDLESGNVEAIEAFNQFVAKLELSTDFNLNHVSSIKNGTNCLKVETLANGKFNAYISGKSGCTGDDTEQWIYDAMGKIHSKKYMDQCLANQGGVINLSSCNHDAASQVWAMNTTLQRIEQGSKCFDLEYGYLSNNRARLISYNCGTGGNQKWTNLTANNSLILAATRAENLALIKQLLIK</sequence>
<evidence type="ECO:0000256" key="1">
    <source>
        <dbReference type="ARBA" id="ARBA00022670"/>
    </source>
</evidence>
<dbReference type="GO" id="GO:0004222">
    <property type="term" value="F:metalloendopeptidase activity"/>
    <property type="evidence" value="ECO:0007669"/>
    <property type="project" value="UniProtKB-UniRule"/>
</dbReference>
<dbReference type="PANTHER" id="PTHR39540:SF1">
    <property type="entry name" value="DICTOMALLEIN-1-RELATED"/>
    <property type="match status" value="1"/>
</dbReference>
<keyword evidence="2 6" id="KW-0479">Metal-binding</keyword>
<keyword evidence="3 6" id="KW-0378">Hydrolase</keyword>
<evidence type="ECO:0000256" key="2">
    <source>
        <dbReference type="ARBA" id="ARBA00022723"/>
    </source>
</evidence>
<dbReference type="AlphaFoldDB" id="N8WWB1"/>
<feature type="signal peptide" evidence="8">
    <location>
        <begin position="1"/>
        <end position="21"/>
    </location>
</feature>
<dbReference type="InterPro" id="IPR000772">
    <property type="entry name" value="Ricin_B_lectin"/>
</dbReference>
<proteinExistence type="predicted"/>
<dbReference type="PROSITE" id="PS50231">
    <property type="entry name" value="RICIN_B_LECTIN"/>
    <property type="match status" value="1"/>
</dbReference>
<evidence type="ECO:0000313" key="10">
    <source>
        <dbReference type="EMBL" id="ENV16432.1"/>
    </source>
</evidence>
<dbReference type="Pfam" id="PF10462">
    <property type="entry name" value="Peptidase_M66"/>
    <property type="match status" value="1"/>
</dbReference>
<keyword evidence="11" id="KW-1185">Reference proteome</keyword>
<dbReference type="SUPFAM" id="SSF50370">
    <property type="entry name" value="Ricin B-like lectins"/>
    <property type="match status" value="1"/>
</dbReference>